<accession>A0A6N9HN63</accession>
<gene>
    <name evidence="1" type="ORF">GTP41_21670</name>
</gene>
<organism evidence="1 2">
    <name type="scientific">Pseudoduganella guangdongensis</name>
    <dbReference type="NCBI Taxonomy" id="2692179"/>
    <lineage>
        <taxon>Bacteria</taxon>
        <taxon>Pseudomonadati</taxon>
        <taxon>Pseudomonadota</taxon>
        <taxon>Betaproteobacteria</taxon>
        <taxon>Burkholderiales</taxon>
        <taxon>Oxalobacteraceae</taxon>
        <taxon>Telluria group</taxon>
        <taxon>Pseudoduganella</taxon>
    </lineage>
</organism>
<dbReference type="Proteomes" id="UP000448575">
    <property type="component" value="Unassembled WGS sequence"/>
</dbReference>
<evidence type="ECO:0000313" key="1">
    <source>
        <dbReference type="EMBL" id="MYN04707.1"/>
    </source>
</evidence>
<proteinExistence type="predicted"/>
<name>A0A6N9HN63_9BURK</name>
<dbReference type="RefSeq" id="WP_202419834.1">
    <property type="nucleotide sequence ID" value="NZ_WWCJ01000019.1"/>
</dbReference>
<feature type="non-terminal residue" evidence="1">
    <location>
        <position position="1"/>
    </location>
</feature>
<comment type="caution">
    <text evidence="1">The sequence shown here is derived from an EMBL/GenBank/DDBJ whole genome shotgun (WGS) entry which is preliminary data.</text>
</comment>
<reference evidence="1 2" key="1">
    <citation type="submission" date="2019-12" db="EMBL/GenBank/DDBJ databases">
        <title>Novel species isolated from a subtropical stream in China.</title>
        <authorList>
            <person name="Lu H."/>
        </authorList>
    </citation>
    <scope>NUCLEOTIDE SEQUENCE [LARGE SCALE GENOMIC DNA]</scope>
    <source>
        <strain evidence="1 2">DS3</strain>
    </source>
</reference>
<sequence>GAGLAAAAGAGAAAAPGAEGAGGAQDARGELLLGGIVRRSNGRAMVIVNGEVTPAPAGSVQRGGVRLDADGRSIILKPGQRYDPATGEIHEAAR</sequence>
<protein>
    <submittedName>
        <fullName evidence="1">Uncharacterized protein</fullName>
    </submittedName>
</protein>
<dbReference type="EMBL" id="WWCJ01000019">
    <property type="protein sequence ID" value="MYN04707.1"/>
    <property type="molecule type" value="Genomic_DNA"/>
</dbReference>
<dbReference type="AlphaFoldDB" id="A0A6N9HN63"/>
<evidence type="ECO:0000313" key="2">
    <source>
        <dbReference type="Proteomes" id="UP000448575"/>
    </source>
</evidence>
<keyword evidence="2" id="KW-1185">Reference proteome</keyword>